<reference evidence="1 2" key="1">
    <citation type="submission" date="2019-10" db="EMBL/GenBank/DDBJ databases">
        <title>Complete genome sequences for adaption low water activity.</title>
        <authorList>
            <person name="Zhao L."/>
            <person name="Zhong J."/>
        </authorList>
    </citation>
    <scope>NUCLEOTIDE SEQUENCE [LARGE SCALE GENOMIC DNA]</scope>
    <source>
        <strain evidence="1 2">FDU301</strain>
        <plasmid evidence="2">pfdu301a</plasmid>
    </source>
</reference>
<dbReference type="AlphaFoldDB" id="A0A6M6E509"/>
<name>A0A6M6E509_PRIMG</name>
<evidence type="ECO:0000313" key="2">
    <source>
        <dbReference type="Proteomes" id="UP000501076"/>
    </source>
</evidence>
<sequence>MITVNGQRIILEAIDDNLLANTVFSEKGIENLAKSIASEFLGPTKNHYIQIKPGNVFRFSSLKDSFGNVVVKLEDISVDGAFYQNTGIKSERITKNLQNTKLH</sequence>
<evidence type="ECO:0000313" key="1">
    <source>
        <dbReference type="EMBL" id="QJX80259.1"/>
    </source>
</evidence>
<protein>
    <submittedName>
        <fullName evidence="1">Uncharacterized protein</fullName>
    </submittedName>
</protein>
<keyword evidence="1" id="KW-0614">Plasmid</keyword>
<gene>
    <name evidence="1" type="ORF">FDZ14_29625</name>
</gene>
<organism evidence="1 2">
    <name type="scientific">Priestia megaterium</name>
    <name type="common">Bacillus megaterium</name>
    <dbReference type="NCBI Taxonomy" id="1404"/>
    <lineage>
        <taxon>Bacteria</taxon>
        <taxon>Bacillati</taxon>
        <taxon>Bacillota</taxon>
        <taxon>Bacilli</taxon>
        <taxon>Bacillales</taxon>
        <taxon>Bacillaceae</taxon>
        <taxon>Priestia</taxon>
    </lineage>
</organism>
<proteinExistence type="predicted"/>
<dbReference type="RefSeq" id="WP_171778245.1">
    <property type="nucleotide sequence ID" value="NZ_CP045273.1"/>
</dbReference>
<dbReference type="Proteomes" id="UP000501076">
    <property type="component" value="Plasmid pFDU301A"/>
</dbReference>
<accession>A0A6M6E509</accession>
<geneLocation type="plasmid" evidence="2">
    <name>pfdu301a</name>
</geneLocation>
<dbReference type="EMBL" id="CP045273">
    <property type="protein sequence ID" value="QJX80259.1"/>
    <property type="molecule type" value="Genomic_DNA"/>
</dbReference>